<dbReference type="AlphaFoldDB" id="A0A2V1GUX6"/>
<accession>A0A2V1GUX6</accession>
<dbReference type="InterPro" id="IPR010432">
    <property type="entry name" value="RDD"/>
</dbReference>
<keyword evidence="4" id="KW-0472">Membrane</keyword>
<feature type="domain" description="RDD" evidence="5">
    <location>
        <begin position="19"/>
        <end position="141"/>
    </location>
</feature>
<dbReference type="OrthoDB" id="9787732at2"/>
<evidence type="ECO:0000259" key="5">
    <source>
        <dbReference type="Pfam" id="PF06271"/>
    </source>
</evidence>
<protein>
    <recommendedName>
        <fullName evidence="5">RDD domain-containing protein</fullName>
    </recommendedName>
</protein>
<keyword evidence="2" id="KW-0812">Transmembrane</keyword>
<evidence type="ECO:0000256" key="3">
    <source>
        <dbReference type="ARBA" id="ARBA00022989"/>
    </source>
</evidence>
<keyword evidence="7" id="KW-1185">Reference proteome</keyword>
<sequence>MDNHLPFETPEGVVLQLEVAGLVARSLAFTIDLAVRLGLMVALSLLLSQFGGLGQGIMLLAWFVLEWFYPVLFELLNHGATPGKKAMGLRVVMGNGATISASASLVRNLLRTADFLPFLWLSGIVCMLLRTDSRRLGDLVADTLVIYKPAAEKAPELPKRRPLMPKKPLNVEEQRALVAFAERSHLLSQERCQELAAIVAPDDMPPPQRVEYLQQLAAGLTGYQVTRL</sequence>
<organism evidence="6 7">
    <name type="scientific">Pelagibaculum spongiae</name>
    <dbReference type="NCBI Taxonomy" id="2080658"/>
    <lineage>
        <taxon>Bacteria</taxon>
        <taxon>Pseudomonadati</taxon>
        <taxon>Pseudomonadota</taxon>
        <taxon>Gammaproteobacteria</taxon>
        <taxon>Oceanospirillales</taxon>
        <taxon>Pelagibaculum</taxon>
    </lineage>
</organism>
<comment type="subcellular location">
    <subcellularLocation>
        <location evidence="1">Membrane</location>
        <topology evidence="1">Multi-pass membrane protein</topology>
    </subcellularLocation>
</comment>
<dbReference type="EMBL" id="QDDL01000005">
    <property type="protein sequence ID" value="PVZ68437.1"/>
    <property type="molecule type" value="Genomic_DNA"/>
</dbReference>
<comment type="caution">
    <text evidence="6">The sequence shown here is derived from an EMBL/GenBank/DDBJ whole genome shotgun (WGS) entry which is preliminary data.</text>
</comment>
<reference evidence="6 7" key="1">
    <citation type="submission" date="2018-04" db="EMBL/GenBank/DDBJ databases">
        <title>Thalassorhabdus spongiae gen. nov., sp. nov., isolated from a marine sponge in South-West Iceland.</title>
        <authorList>
            <person name="Knobloch S."/>
            <person name="Daussin A."/>
            <person name="Johannsson R."/>
            <person name="Marteinsson V.T."/>
        </authorList>
    </citation>
    <scope>NUCLEOTIDE SEQUENCE [LARGE SCALE GENOMIC DNA]</scope>
    <source>
        <strain evidence="6 7">Hp12</strain>
    </source>
</reference>
<evidence type="ECO:0000313" key="7">
    <source>
        <dbReference type="Proteomes" id="UP000244906"/>
    </source>
</evidence>
<dbReference type="Proteomes" id="UP000244906">
    <property type="component" value="Unassembled WGS sequence"/>
</dbReference>
<dbReference type="GO" id="GO:0016020">
    <property type="term" value="C:membrane"/>
    <property type="evidence" value="ECO:0007669"/>
    <property type="project" value="UniProtKB-SubCell"/>
</dbReference>
<dbReference type="Pfam" id="PF06271">
    <property type="entry name" value="RDD"/>
    <property type="match status" value="1"/>
</dbReference>
<proteinExistence type="predicted"/>
<evidence type="ECO:0000256" key="1">
    <source>
        <dbReference type="ARBA" id="ARBA00004141"/>
    </source>
</evidence>
<dbReference type="PANTHER" id="PTHR38480:SF1">
    <property type="entry name" value="SLR0254 PROTEIN"/>
    <property type="match status" value="1"/>
</dbReference>
<evidence type="ECO:0000256" key="2">
    <source>
        <dbReference type="ARBA" id="ARBA00022692"/>
    </source>
</evidence>
<evidence type="ECO:0000256" key="4">
    <source>
        <dbReference type="ARBA" id="ARBA00023136"/>
    </source>
</evidence>
<gene>
    <name evidence="6" type="ORF">DC094_13255</name>
</gene>
<evidence type="ECO:0000313" key="6">
    <source>
        <dbReference type="EMBL" id="PVZ68437.1"/>
    </source>
</evidence>
<name>A0A2V1GUX6_9GAMM</name>
<keyword evidence="3" id="KW-1133">Transmembrane helix</keyword>
<dbReference type="PANTHER" id="PTHR38480">
    <property type="entry name" value="SLR0254 PROTEIN"/>
    <property type="match status" value="1"/>
</dbReference>